<evidence type="ECO:0000313" key="4">
    <source>
        <dbReference type="EMBL" id="SER12942.1"/>
    </source>
</evidence>
<evidence type="ECO:0000259" key="3">
    <source>
        <dbReference type="Pfam" id="PF02709"/>
    </source>
</evidence>
<evidence type="ECO:0000313" key="5">
    <source>
        <dbReference type="Proteomes" id="UP000182584"/>
    </source>
</evidence>
<dbReference type="EMBL" id="FOGJ01000002">
    <property type="protein sequence ID" value="SER12942.1"/>
    <property type="molecule type" value="Genomic_DNA"/>
</dbReference>
<dbReference type="InterPro" id="IPR001173">
    <property type="entry name" value="Glyco_trans_2-like"/>
</dbReference>
<accession>A0A1H9LN69</accession>
<name>A0A1H9LN69_BUTFI</name>
<proteinExistence type="predicted"/>
<dbReference type="Gene3D" id="3.90.550.10">
    <property type="entry name" value="Spore Coat Polysaccharide Biosynthesis Protein SpsA, Chain A"/>
    <property type="match status" value="1"/>
</dbReference>
<dbReference type="PANTHER" id="PTHR43685:SF2">
    <property type="entry name" value="GLYCOSYLTRANSFERASE 2-LIKE DOMAIN-CONTAINING PROTEIN"/>
    <property type="match status" value="1"/>
</dbReference>
<dbReference type="OrthoDB" id="9812302at2"/>
<dbReference type="InterPro" id="IPR027791">
    <property type="entry name" value="Galactosyl_T_C"/>
</dbReference>
<dbReference type="InterPro" id="IPR050834">
    <property type="entry name" value="Glycosyltransf_2"/>
</dbReference>
<dbReference type="Proteomes" id="UP000182584">
    <property type="component" value="Unassembled WGS sequence"/>
</dbReference>
<dbReference type="Pfam" id="PF02709">
    <property type="entry name" value="Glyco_transf_7C"/>
    <property type="match status" value="1"/>
</dbReference>
<dbReference type="InterPro" id="IPR029044">
    <property type="entry name" value="Nucleotide-diphossugar_trans"/>
</dbReference>
<sequence length="272" mass="31608">MEKKCSIIIPTKDKNSRLYLTLKCLEPQVDENTEVLVVFDGCTKETIDEFNTFTWKMNIQKVISEKNVGRAAARNLGIARATGDVIIFLDDDRLTEKNFIKGHMKRHGDEPCVVLGERMDAKVTEFELLDLMKEKNLGDVLSFVADHSKKEFYYNIKKIFIKKPRAKYRFMAFITGNVSIDRSLINEIKGFDEGFKGWGYEDTDIGYRLAKLNVPYYQDNSIVCYHLLHSHVKSQKSKEELKNLKYLKHKFPDDRVLGSAIRFYTLKARLEL</sequence>
<gene>
    <name evidence="4" type="ORF">SAMN04487884_102130</name>
</gene>
<dbReference type="SUPFAM" id="SSF53448">
    <property type="entry name" value="Nucleotide-diphospho-sugar transferases"/>
    <property type="match status" value="1"/>
</dbReference>
<evidence type="ECO:0000256" key="1">
    <source>
        <dbReference type="ARBA" id="ARBA00022679"/>
    </source>
</evidence>
<feature type="domain" description="Glycosyltransferase 2-like" evidence="2">
    <location>
        <begin position="6"/>
        <end position="132"/>
    </location>
</feature>
<protein>
    <submittedName>
        <fullName evidence="4">Glycosyltransferase, GT2 family</fullName>
    </submittedName>
</protein>
<dbReference type="Pfam" id="PF00535">
    <property type="entry name" value="Glycos_transf_2"/>
    <property type="match status" value="1"/>
</dbReference>
<evidence type="ECO:0000259" key="2">
    <source>
        <dbReference type="Pfam" id="PF00535"/>
    </source>
</evidence>
<dbReference type="AlphaFoldDB" id="A0A1H9LN69"/>
<organism evidence="4 5">
    <name type="scientific">Butyrivibrio fibrisolvens</name>
    <dbReference type="NCBI Taxonomy" id="831"/>
    <lineage>
        <taxon>Bacteria</taxon>
        <taxon>Bacillati</taxon>
        <taxon>Bacillota</taxon>
        <taxon>Clostridia</taxon>
        <taxon>Lachnospirales</taxon>
        <taxon>Lachnospiraceae</taxon>
        <taxon>Butyrivibrio</taxon>
    </lineage>
</organism>
<feature type="domain" description="Galactosyltransferase C-terminal" evidence="3">
    <location>
        <begin position="159"/>
        <end position="214"/>
    </location>
</feature>
<keyword evidence="1 4" id="KW-0808">Transferase</keyword>
<dbReference type="RefSeq" id="WP_022759304.1">
    <property type="nucleotide sequence ID" value="NZ_FOGJ01000002.1"/>
</dbReference>
<reference evidence="4 5" key="1">
    <citation type="submission" date="2016-10" db="EMBL/GenBank/DDBJ databases">
        <authorList>
            <person name="de Groot N.N."/>
        </authorList>
    </citation>
    <scope>NUCLEOTIDE SEQUENCE [LARGE SCALE GENOMIC DNA]</scope>
    <source>
        <strain evidence="4 5">AR40</strain>
    </source>
</reference>
<dbReference type="GO" id="GO:0016740">
    <property type="term" value="F:transferase activity"/>
    <property type="evidence" value="ECO:0007669"/>
    <property type="project" value="UniProtKB-KW"/>
</dbReference>
<dbReference type="PANTHER" id="PTHR43685">
    <property type="entry name" value="GLYCOSYLTRANSFERASE"/>
    <property type="match status" value="1"/>
</dbReference>